<dbReference type="EMBL" id="JRPE02000002">
    <property type="protein sequence ID" value="TLD93382.1"/>
    <property type="molecule type" value="Genomic_DNA"/>
</dbReference>
<dbReference type="Proteomes" id="UP000029921">
    <property type="component" value="Unassembled WGS sequence"/>
</dbReference>
<dbReference type="RefSeq" id="WP_034588004.1">
    <property type="nucleotide sequence ID" value="NZ_JRPE02000002.1"/>
</dbReference>
<proteinExistence type="predicted"/>
<comment type="caution">
    <text evidence="1">The sequence shown here is derived from an EMBL/GenBank/DDBJ whole genome shotgun (WGS) entry which is preliminary data.</text>
</comment>
<dbReference type="AlphaFoldDB" id="A0A4V6YS73"/>
<protein>
    <submittedName>
        <fullName evidence="1">Uncharacterized protein</fullName>
    </submittedName>
</protein>
<sequence>MLNTYKKQVQSKIKEVVNDTIQAQNKEHIFIHNVGGIDLYIFIDTHSKIYDLVLFSVEYDDLADSTKEHNQFMLSSREEIGRESYADEKELIQRITDLICEELANLFM</sequence>
<keyword evidence="2" id="KW-1185">Reference proteome</keyword>
<name>A0A4V6YS73_9HELI</name>
<reference evidence="1 2" key="1">
    <citation type="journal article" date="2014" name="Genome Announc.">
        <title>Draft genome sequences of eight enterohepatic helicobacter species isolated from both laboratory and wild rodents.</title>
        <authorList>
            <person name="Sheh A."/>
            <person name="Shen Z."/>
            <person name="Fox J.G."/>
        </authorList>
    </citation>
    <scope>NUCLEOTIDE SEQUENCE [LARGE SCALE GENOMIC DNA]</scope>
    <source>
        <strain evidence="1 2">MIT 96-1001</strain>
    </source>
</reference>
<accession>A0A4V6YS73</accession>
<gene>
    <name evidence="1" type="ORF">LS74_001230</name>
</gene>
<organism evidence="1 2">
    <name type="scientific">Helicobacter magdeburgensis</name>
    <dbReference type="NCBI Taxonomy" id="471858"/>
    <lineage>
        <taxon>Bacteria</taxon>
        <taxon>Pseudomonadati</taxon>
        <taxon>Campylobacterota</taxon>
        <taxon>Epsilonproteobacteria</taxon>
        <taxon>Campylobacterales</taxon>
        <taxon>Helicobacteraceae</taxon>
        <taxon>Helicobacter</taxon>
    </lineage>
</organism>
<evidence type="ECO:0000313" key="1">
    <source>
        <dbReference type="EMBL" id="TLD93382.1"/>
    </source>
</evidence>
<evidence type="ECO:0000313" key="2">
    <source>
        <dbReference type="Proteomes" id="UP000029921"/>
    </source>
</evidence>